<dbReference type="InterPro" id="IPR020846">
    <property type="entry name" value="MFS_dom"/>
</dbReference>
<dbReference type="PANTHER" id="PTHR23527">
    <property type="entry name" value="BLL3282 PROTEIN"/>
    <property type="match status" value="1"/>
</dbReference>
<dbReference type="InterPro" id="IPR036259">
    <property type="entry name" value="MFS_trans_sf"/>
</dbReference>
<feature type="region of interest" description="Disordered" evidence="5">
    <location>
        <begin position="191"/>
        <end position="227"/>
    </location>
</feature>
<feature type="transmembrane region" description="Helical" evidence="6">
    <location>
        <begin position="45"/>
        <end position="64"/>
    </location>
</feature>
<keyword evidence="9" id="KW-1185">Reference proteome</keyword>
<evidence type="ECO:0000256" key="5">
    <source>
        <dbReference type="SAM" id="MobiDB-lite"/>
    </source>
</evidence>
<dbReference type="Pfam" id="PF07690">
    <property type="entry name" value="MFS_1"/>
    <property type="match status" value="1"/>
</dbReference>
<feature type="transmembrane region" description="Helical" evidence="6">
    <location>
        <begin position="232"/>
        <end position="251"/>
    </location>
</feature>
<comment type="subcellular location">
    <subcellularLocation>
        <location evidence="1">Cell membrane</location>
        <topology evidence="1">Multi-pass membrane protein</topology>
    </subcellularLocation>
</comment>
<dbReference type="PANTHER" id="PTHR23527:SF1">
    <property type="entry name" value="BLL3282 PROTEIN"/>
    <property type="match status" value="1"/>
</dbReference>
<protein>
    <submittedName>
        <fullName evidence="8">MFS transporter</fullName>
    </submittedName>
</protein>
<feature type="transmembrane region" description="Helical" evidence="6">
    <location>
        <begin position="362"/>
        <end position="383"/>
    </location>
</feature>
<feature type="transmembrane region" description="Helical" evidence="6">
    <location>
        <begin position="395"/>
        <end position="415"/>
    </location>
</feature>
<dbReference type="EMBL" id="CP093326">
    <property type="protein sequence ID" value="UNK46446.1"/>
    <property type="molecule type" value="Genomic_DNA"/>
</dbReference>
<organism evidence="8 9">
    <name type="scientific">Arthrobacter sulfonylureivorans</name>
    <dbReference type="NCBI Taxonomy" id="2486855"/>
    <lineage>
        <taxon>Bacteria</taxon>
        <taxon>Bacillati</taxon>
        <taxon>Actinomycetota</taxon>
        <taxon>Actinomycetes</taxon>
        <taxon>Micrococcales</taxon>
        <taxon>Micrococcaceae</taxon>
        <taxon>Arthrobacter</taxon>
    </lineage>
</organism>
<accession>A0ABY3W8W7</accession>
<feature type="transmembrane region" description="Helical" evidence="6">
    <location>
        <begin position="7"/>
        <end position="25"/>
    </location>
</feature>
<dbReference type="Gene3D" id="1.20.1250.20">
    <property type="entry name" value="MFS general substrate transporter like domains"/>
    <property type="match status" value="1"/>
</dbReference>
<evidence type="ECO:0000256" key="4">
    <source>
        <dbReference type="ARBA" id="ARBA00023136"/>
    </source>
</evidence>
<reference evidence="8 9" key="1">
    <citation type="submission" date="2022-03" db="EMBL/GenBank/DDBJ databases">
        <title>Isotopic signatures of nitrous oxide derived from detoxification processes.</title>
        <authorList>
            <person name="Behrendt U."/>
            <person name="Buchen C."/>
            <person name="Well R."/>
            <person name="Ulrich A."/>
            <person name="Rohe L."/>
            <person name="Kolb S."/>
            <person name="Schloter M."/>
            <person name="Horn M.A."/>
            <person name="Augustin J."/>
        </authorList>
    </citation>
    <scope>NUCLEOTIDE SEQUENCE [LARGE SCALE GENOMIC DNA]</scope>
    <source>
        <strain evidence="8 9">S4-C24</strain>
    </source>
</reference>
<feature type="compositionally biased region" description="Low complexity" evidence="5">
    <location>
        <begin position="191"/>
        <end position="219"/>
    </location>
</feature>
<evidence type="ECO:0000256" key="1">
    <source>
        <dbReference type="ARBA" id="ARBA00004651"/>
    </source>
</evidence>
<dbReference type="InterPro" id="IPR011701">
    <property type="entry name" value="MFS"/>
</dbReference>
<evidence type="ECO:0000256" key="3">
    <source>
        <dbReference type="ARBA" id="ARBA00022989"/>
    </source>
</evidence>
<feature type="transmembrane region" description="Helical" evidence="6">
    <location>
        <begin position="300"/>
        <end position="322"/>
    </location>
</feature>
<sequence length="423" mass="43107">MSKQPSGALLFVLTCAMGVGPLLNYGLSTVSPLVIEDLDISEGQFGLLATAIFASAAVCSMWLGKLSDRISNRAQLVLIFAGTAVALVIASLAHSYLVLVIAALLAGPAQAISNPTTNRIIISQVPAHKRPGWIGVKQSGVQGSQLFSGLFFPIVALWAGWQGATALAAVVAVGLLLYGLRKLPENPITTAVPAPSAATPPSRVAPPAADSASSSRSAATPKGSGTQTRFPLSVWLFAGYSLLAGLGMQATNVYLPLFTVRELGFSLVMGGVAAGVSGVVGVTSRVLWGRRMAKGVRASTLLILLGFGALTGAAAFFAAGALDLPALLWLGVILHGATVLGANVVVMAGVMRVVPAQRVGAASGIVSMGMYAGFAAGPLLMGLLLEATGSFHTGWLLVGAGYLLCSALGFALRAYGNRTGVVR</sequence>
<proteinExistence type="predicted"/>
<evidence type="ECO:0000313" key="8">
    <source>
        <dbReference type="EMBL" id="UNK46446.1"/>
    </source>
</evidence>
<keyword evidence="2 6" id="KW-0812">Transmembrane</keyword>
<feature type="domain" description="Major facilitator superfamily (MFS) profile" evidence="7">
    <location>
        <begin position="1"/>
        <end position="417"/>
    </location>
</feature>
<evidence type="ECO:0000256" key="2">
    <source>
        <dbReference type="ARBA" id="ARBA00022692"/>
    </source>
</evidence>
<evidence type="ECO:0000259" key="7">
    <source>
        <dbReference type="PROSITE" id="PS50850"/>
    </source>
</evidence>
<feature type="transmembrane region" description="Helical" evidence="6">
    <location>
        <begin position="328"/>
        <end position="350"/>
    </location>
</feature>
<dbReference type="RefSeq" id="WP_241914468.1">
    <property type="nucleotide sequence ID" value="NZ_CP093326.1"/>
</dbReference>
<evidence type="ECO:0000256" key="6">
    <source>
        <dbReference type="SAM" id="Phobius"/>
    </source>
</evidence>
<feature type="transmembrane region" description="Helical" evidence="6">
    <location>
        <begin position="150"/>
        <end position="178"/>
    </location>
</feature>
<feature type="transmembrane region" description="Helical" evidence="6">
    <location>
        <begin position="263"/>
        <end position="288"/>
    </location>
</feature>
<dbReference type="PROSITE" id="PS50850">
    <property type="entry name" value="MFS"/>
    <property type="match status" value="1"/>
</dbReference>
<name>A0ABY3W8W7_9MICC</name>
<dbReference type="SUPFAM" id="SSF103473">
    <property type="entry name" value="MFS general substrate transporter"/>
    <property type="match status" value="1"/>
</dbReference>
<evidence type="ECO:0000313" key="9">
    <source>
        <dbReference type="Proteomes" id="UP000829069"/>
    </source>
</evidence>
<dbReference type="Proteomes" id="UP000829069">
    <property type="component" value="Chromosome"/>
</dbReference>
<gene>
    <name evidence="8" type="ORF">MNQ99_03490</name>
</gene>
<keyword evidence="3 6" id="KW-1133">Transmembrane helix</keyword>
<feature type="transmembrane region" description="Helical" evidence="6">
    <location>
        <begin position="76"/>
        <end position="106"/>
    </location>
</feature>
<dbReference type="InterPro" id="IPR052952">
    <property type="entry name" value="MFS-Transporter"/>
</dbReference>
<keyword evidence="4 6" id="KW-0472">Membrane</keyword>